<dbReference type="Pfam" id="PF04055">
    <property type="entry name" value="Radical_SAM"/>
    <property type="match status" value="1"/>
</dbReference>
<dbReference type="InterPro" id="IPR020612">
    <property type="entry name" value="Methylthiotransferase_CS"/>
</dbReference>
<evidence type="ECO:0000259" key="11">
    <source>
        <dbReference type="PROSITE" id="PS51918"/>
    </source>
</evidence>
<dbReference type="EMBL" id="CP039393">
    <property type="protein sequence ID" value="QCD36117.1"/>
    <property type="molecule type" value="Genomic_DNA"/>
</dbReference>
<dbReference type="GO" id="GO:0035597">
    <property type="term" value="F:tRNA-2-methylthio-N(6)-dimethylallyladenosine(37) synthase activity"/>
    <property type="evidence" value="ECO:0007669"/>
    <property type="project" value="TreeGrafter"/>
</dbReference>
<dbReference type="GO" id="GO:0005829">
    <property type="term" value="C:cytosol"/>
    <property type="evidence" value="ECO:0007669"/>
    <property type="project" value="TreeGrafter"/>
</dbReference>
<evidence type="ECO:0000256" key="9">
    <source>
        <dbReference type="ARBA" id="ARBA00023014"/>
    </source>
</evidence>
<dbReference type="InterPro" id="IPR005839">
    <property type="entry name" value="Methylthiotransferase"/>
</dbReference>
<organism evidence="12 13">
    <name type="scientific">Muribaculum gordoncarteri</name>
    <dbReference type="NCBI Taxonomy" id="2530390"/>
    <lineage>
        <taxon>Bacteria</taxon>
        <taxon>Pseudomonadati</taxon>
        <taxon>Bacteroidota</taxon>
        <taxon>Bacteroidia</taxon>
        <taxon>Bacteroidales</taxon>
        <taxon>Muribaculaceae</taxon>
        <taxon>Muribaculum</taxon>
    </lineage>
</organism>
<dbReference type="OrthoDB" id="9805215at2"/>
<dbReference type="InterPro" id="IPR006638">
    <property type="entry name" value="Elp3/MiaA/NifB-like_rSAM"/>
</dbReference>
<dbReference type="FunFam" id="3.40.50.12160:FF:000004">
    <property type="entry name" value="Threonylcarbamoyladenosine tRNA methylthiotransferase MtaB"/>
    <property type="match status" value="1"/>
</dbReference>
<dbReference type="CDD" id="cd01335">
    <property type="entry name" value="Radical_SAM"/>
    <property type="match status" value="1"/>
</dbReference>
<dbReference type="SFLD" id="SFLDG01082">
    <property type="entry name" value="B12-binding_domain_containing"/>
    <property type="match status" value="1"/>
</dbReference>
<feature type="domain" description="Radical SAM core" evidence="11">
    <location>
        <begin position="145"/>
        <end position="373"/>
    </location>
</feature>
<dbReference type="InterPro" id="IPR013848">
    <property type="entry name" value="Methylthiotransferase_N"/>
</dbReference>
<dbReference type="InterPro" id="IPR038135">
    <property type="entry name" value="Methylthiotransferase_N_sf"/>
</dbReference>
<evidence type="ECO:0000256" key="1">
    <source>
        <dbReference type="ARBA" id="ARBA00001966"/>
    </source>
</evidence>
<keyword evidence="6" id="KW-0819">tRNA processing</keyword>
<dbReference type="InterPro" id="IPR023404">
    <property type="entry name" value="rSAM_horseshoe"/>
</dbReference>
<dbReference type="SFLD" id="SFLDS00029">
    <property type="entry name" value="Radical_SAM"/>
    <property type="match status" value="1"/>
</dbReference>
<dbReference type="KEGG" id="mgod:E7746_09610"/>
<name>A0A4V1D1R4_9BACT</name>
<dbReference type="RefSeq" id="WP_123396266.1">
    <property type="nucleotide sequence ID" value="NZ_CANQMU010000009.1"/>
</dbReference>
<evidence type="ECO:0000259" key="10">
    <source>
        <dbReference type="PROSITE" id="PS51449"/>
    </source>
</evidence>
<evidence type="ECO:0000313" key="13">
    <source>
        <dbReference type="Proteomes" id="UP000297031"/>
    </source>
</evidence>
<dbReference type="PANTHER" id="PTHR43020">
    <property type="entry name" value="CDK5 REGULATORY SUBUNIT-ASSOCIATED PROTEIN 1"/>
    <property type="match status" value="1"/>
</dbReference>
<evidence type="ECO:0000256" key="7">
    <source>
        <dbReference type="ARBA" id="ARBA00022723"/>
    </source>
</evidence>
<dbReference type="Proteomes" id="UP000297031">
    <property type="component" value="Chromosome"/>
</dbReference>
<proteinExistence type="predicted"/>
<sequence>MIDNSTFGNSTALFHTFGCKLNFSETSSVARMFSEKGIRRVQSGETPDIVVVNTCSVTDVADKKCRQAINRFARLYPEAVIVVTGCYAQLKSDEIAAIHGVDIVAGTDRKLELLDYLDRWLENRRTESYITPLTDIRKFDPSCSRGDRTRYFLKVQDGCDYWCSYCTIPKARGRSRSGTIESIVDQARQVAEEGGREIVLTGVNIGDFGKGRDDTFFDLIKALDNVDGIERYRISSIEPNLLTDEMIEWVASSRRFMPHFHIPLQAGSDEVLRLMRRHYDTALFRHRVERIREVMPHAFIGVDLIVGARGETDELFERSRDYVESLDISRLHVFPYSERPGTRALDIDYVVPQEVKHRRTNVMLRISEHKLADFASRFSGTVRPVLLEHQRPRRPMTGFTDNYLKVEVKPVAEYANKVVPVMLGEVIDNGDMMKGRIEL</sequence>
<dbReference type="InterPro" id="IPR058240">
    <property type="entry name" value="rSAM_sf"/>
</dbReference>
<evidence type="ECO:0000256" key="6">
    <source>
        <dbReference type="ARBA" id="ARBA00022694"/>
    </source>
</evidence>
<dbReference type="PROSITE" id="PS01278">
    <property type="entry name" value="MTTASE_RADICAL"/>
    <property type="match status" value="1"/>
</dbReference>
<dbReference type="FunFam" id="3.80.30.20:FF:000006">
    <property type="entry name" value="MiaB-like tRNA modifying enzyme"/>
    <property type="match status" value="1"/>
</dbReference>
<dbReference type="Gene3D" id="3.40.50.12160">
    <property type="entry name" value="Methylthiotransferase, N-terminal domain"/>
    <property type="match status" value="1"/>
</dbReference>
<dbReference type="Pfam" id="PF00919">
    <property type="entry name" value="UPF0004"/>
    <property type="match status" value="1"/>
</dbReference>
<keyword evidence="8" id="KW-0408">Iron</keyword>
<dbReference type="PROSITE" id="PS51449">
    <property type="entry name" value="MTTASE_N"/>
    <property type="match status" value="1"/>
</dbReference>
<dbReference type="SFLD" id="SFLDG01061">
    <property type="entry name" value="methylthiotransferase"/>
    <property type="match status" value="1"/>
</dbReference>
<evidence type="ECO:0000256" key="8">
    <source>
        <dbReference type="ARBA" id="ARBA00023004"/>
    </source>
</evidence>
<comment type="cofactor">
    <cofactor evidence="1">
        <name>[4Fe-4S] cluster</name>
        <dbReference type="ChEBI" id="CHEBI:49883"/>
    </cofactor>
</comment>
<dbReference type="InterPro" id="IPR006467">
    <property type="entry name" value="MiaB-like_bact"/>
</dbReference>
<feature type="domain" description="MTTase N-terminal" evidence="10">
    <location>
        <begin position="10"/>
        <end position="122"/>
    </location>
</feature>
<dbReference type="GO" id="GO:0046872">
    <property type="term" value="F:metal ion binding"/>
    <property type="evidence" value="ECO:0007669"/>
    <property type="project" value="UniProtKB-KW"/>
</dbReference>
<keyword evidence="4 12" id="KW-0808">Transferase</keyword>
<dbReference type="NCBIfam" id="TIGR01579">
    <property type="entry name" value="MiaB-like-C"/>
    <property type="match status" value="1"/>
</dbReference>
<dbReference type="NCBIfam" id="TIGR00089">
    <property type="entry name" value="MiaB/RimO family radical SAM methylthiotransferase"/>
    <property type="match status" value="1"/>
</dbReference>
<accession>A0A4V1D1R4</accession>
<evidence type="ECO:0000256" key="3">
    <source>
        <dbReference type="ARBA" id="ARBA00022490"/>
    </source>
</evidence>
<evidence type="ECO:0000256" key="5">
    <source>
        <dbReference type="ARBA" id="ARBA00022691"/>
    </source>
</evidence>
<dbReference type="AlphaFoldDB" id="A0A4V1D1R4"/>
<dbReference type="GO" id="GO:0051539">
    <property type="term" value="F:4 iron, 4 sulfur cluster binding"/>
    <property type="evidence" value="ECO:0007669"/>
    <property type="project" value="UniProtKB-KW"/>
</dbReference>
<dbReference type="SMART" id="SM00729">
    <property type="entry name" value="Elp3"/>
    <property type="match status" value="1"/>
</dbReference>
<keyword evidence="13" id="KW-1185">Reference proteome</keyword>
<evidence type="ECO:0000256" key="4">
    <source>
        <dbReference type="ARBA" id="ARBA00022679"/>
    </source>
</evidence>
<evidence type="ECO:0000313" key="12">
    <source>
        <dbReference type="EMBL" id="QCD36117.1"/>
    </source>
</evidence>
<keyword evidence="5" id="KW-0949">S-adenosyl-L-methionine</keyword>
<protein>
    <submittedName>
        <fullName evidence="12">tRNA (N(6)-L-threonylcarbamoyladenosine(37)-C(2))-methylthiotransferase MtaB</fullName>
    </submittedName>
</protein>
<dbReference type="Gene3D" id="3.80.30.20">
    <property type="entry name" value="tm_1862 like domain"/>
    <property type="match status" value="1"/>
</dbReference>
<evidence type="ECO:0000256" key="2">
    <source>
        <dbReference type="ARBA" id="ARBA00022485"/>
    </source>
</evidence>
<dbReference type="PANTHER" id="PTHR43020:SF2">
    <property type="entry name" value="MITOCHONDRIAL TRNA METHYLTHIOTRANSFERASE CDK5RAP1"/>
    <property type="match status" value="1"/>
</dbReference>
<dbReference type="SUPFAM" id="SSF102114">
    <property type="entry name" value="Radical SAM enzymes"/>
    <property type="match status" value="1"/>
</dbReference>
<dbReference type="PROSITE" id="PS51918">
    <property type="entry name" value="RADICAL_SAM"/>
    <property type="match status" value="1"/>
</dbReference>
<keyword evidence="3" id="KW-0963">Cytoplasm</keyword>
<keyword evidence="9" id="KW-0411">Iron-sulfur</keyword>
<dbReference type="InterPro" id="IPR007197">
    <property type="entry name" value="rSAM"/>
</dbReference>
<keyword evidence="2" id="KW-0004">4Fe-4S</keyword>
<keyword evidence="7" id="KW-0479">Metal-binding</keyword>
<reference evidence="12 13" key="1">
    <citation type="submission" date="2019-02" db="EMBL/GenBank/DDBJ databases">
        <title>Isolation and identification of novel species under the genus Muribaculum.</title>
        <authorList>
            <person name="Miyake S."/>
            <person name="Ding Y."/>
            <person name="Low A."/>
            <person name="Soh M."/>
            <person name="Seedorf H."/>
        </authorList>
    </citation>
    <scope>NUCLEOTIDE SEQUENCE [LARGE SCALE GENOMIC DNA]</scope>
    <source>
        <strain evidence="12 13">TLL-A4</strain>
    </source>
</reference>
<gene>
    <name evidence="12" type="primary">mtaB</name>
    <name evidence="12" type="ORF">E7746_09610</name>
</gene>